<evidence type="ECO:0000313" key="5">
    <source>
        <dbReference type="Proteomes" id="UP000253647"/>
    </source>
</evidence>
<protein>
    <submittedName>
        <fullName evidence="4">Plasmid replication initiation protein</fullName>
    </submittedName>
</protein>
<accession>A0A368X7W7</accession>
<feature type="region of interest" description="Disordered" evidence="2">
    <location>
        <begin position="246"/>
        <end position="269"/>
    </location>
</feature>
<evidence type="ECO:0000259" key="3">
    <source>
        <dbReference type="Pfam" id="PF01051"/>
    </source>
</evidence>
<dbReference type="AlphaFoldDB" id="A0A368X7W7"/>
<comment type="similarity">
    <text evidence="1">Belongs to the initiator RepB protein family.</text>
</comment>
<reference evidence="4 5" key="1">
    <citation type="submission" date="2018-07" db="EMBL/GenBank/DDBJ databases">
        <title>Freshwater and sediment microbial communities from various areas in North America, analyzing microbe dynamics in response to fracking.</title>
        <authorList>
            <person name="Lamendella R."/>
        </authorList>
    </citation>
    <scope>NUCLEOTIDE SEQUENCE [LARGE SCALE GENOMIC DNA]</scope>
    <source>
        <strain evidence="4 5">105B</strain>
    </source>
</reference>
<organism evidence="4 5">
    <name type="scientific">Marinobacter nauticus</name>
    <name type="common">Marinobacter hydrocarbonoclasticus</name>
    <name type="synonym">Marinobacter aquaeolei</name>
    <dbReference type="NCBI Taxonomy" id="2743"/>
    <lineage>
        <taxon>Bacteria</taxon>
        <taxon>Pseudomonadati</taxon>
        <taxon>Pseudomonadota</taxon>
        <taxon>Gammaproteobacteria</taxon>
        <taxon>Pseudomonadales</taxon>
        <taxon>Marinobacteraceae</taxon>
        <taxon>Marinobacter</taxon>
    </lineage>
</organism>
<evidence type="ECO:0000256" key="1">
    <source>
        <dbReference type="ARBA" id="ARBA00038283"/>
    </source>
</evidence>
<dbReference type="Pfam" id="PF21205">
    <property type="entry name" value="Rep3_C"/>
    <property type="match status" value="1"/>
</dbReference>
<dbReference type="Proteomes" id="UP000253647">
    <property type="component" value="Unassembled WGS sequence"/>
</dbReference>
<dbReference type="InterPro" id="IPR036390">
    <property type="entry name" value="WH_DNA-bd_sf"/>
</dbReference>
<dbReference type="SUPFAM" id="SSF46785">
    <property type="entry name" value="Winged helix' DNA-binding domain"/>
    <property type="match status" value="2"/>
</dbReference>
<dbReference type="InterPro" id="IPR000525">
    <property type="entry name" value="Initiator_Rep_WH1"/>
</dbReference>
<gene>
    <name evidence="4" type="ORF">DET61_11963</name>
</gene>
<dbReference type="RefSeq" id="WP_181861327.1">
    <property type="nucleotide sequence ID" value="NZ_QPJI01000019.1"/>
</dbReference>
<dbReference type="Pfam" id="PF01051">
    <property type="entry name" value="Rep3_N"/>
    <property type="match status" value="1"/>
</dbReference>
<dbReference type="InterPro" id="IPR036388">
    <property type="entry name" value="WH-like_DNA-bd_sf"/>
</dbReference>
<sequence length="327" mass="39038">MKEKKQSRLIVQKSNELISAQYRLPLVQQRLLLLLISQIEPKKTITSEDWFYVDVQLYAEVFDLDINGAYKAVGRAVHDLAEQWALIEDTDGQRTEVRWIGAKRYLKRSGRVGVKFYSDMIPYISDLHGRFTQYELRHIAQMKSNWGISFYEMLSRWRNKSMQYFSLEALREKFLLQDKYAQWRDFKRYVIEYAMTDLNTPKSEFDVRWEPVYGGNKVIGINVFYTPKQHVLEEKKRIEEEKRSAIKATQNAVKKPRQQRSESDTSEVEHKPEWMEYGYLTHAEWLDALRISKTIDFDVTNYQEYKMARLKYDRTDTKAKKGQKSLF</sequence>
<dbReference type="EMBL" id="QPJI01000019">
    <property type="protein sequence ID" value="RCW63296.1"/>
    <property type="molecule type" value="Genomic_DNA"/>
</dbReference>
<dbReference type="GO" id="GO:0006270">
    <property type="term" value="P:DNA replication initiation"/>
    <property type="evidence" value="ECO:0007669"/>
    <property type="project" value="InterPro"/>
</dbReference>
<comment type="caution">
    <text evidence="4">The sequence shown here is derived from an EMBL/GenBank/DDBJ whole genome shotgun (WGS) entry which is preliminary data.</text>
</comment>
<dbReference type="GO" id="GO:0003887">
    <property type="term" value="F:DNA-directed DNA polymerase activity"/>
    <property type="evidence" value="ECO:0007669"/>
    <property type="project" value="InterPro"/>
</dbReference>
<feature type="compositionally biased region" description="Basic and acidic residues" evidence="2">
    <location>
        <begin position="259"/>
        <end position="269"/>
    </location>
</feature>
<feature type="domain" description="Initiator Rep protein WH1" evidence="3">
    <location>
        <begin position="10"/>
        <end position="155"/>
    </location>
</feature>
<name>A0A368X7W7_MARNT</name>
<proteinExistence type="inferred from homology"/>
<evidence type="ECO:0000256" key="2">
    <source>
        <dbReference type="SAM" id="MobiDB-lite"/>
    </source>
</evidence>
<dbReference type="Gene3D" id="1.10.10.10">
    <property type="entry name" value="Winged helix-like DNA-binding domain superfamily/Winged helix DNA-binding domain"/>
    <property type="match status" value="2"/>
</dbReference>
<evidence type="ECO:0000313" key="4">
    <source>
        <dbReference type="EMBL" id="RCW63296.1"/>
    </source>
</evidence>